<accession>A0ABU9Z104</accession>
<dbReference type="PANTHER" id="PTHR42824:SF1">
    <property type="entry name" value="GLUTAMINE AMIDOTRANSFERASE YAFJ-RELATED"/>
    <property type="match status" value="1"/>
</dbReference>
<comment type="caution">
    <text evidence="3">The sequence shown here is derived from an EMBL/GenBank/DDBJ whole genome shotgun (WGS) entry which is preliminary data.</text>
</comment>
<keyword evidence="4" id="KW-1185">Reference proteome</keyword>
<dbReference type="CDD" id="cd01908">
    <property type="entry name" value="YafJ"/>
    <property type="match status" value="1"/>
</dbReference>
<dbReference type="PROSITE" id="PS51278">
    <property type="entry name" value="GATASE_TYPE_2"/>
    <property type="match status" value="1"/>
</dbReference>
<proteinExistence type="predicted"/>
<dbReference type="SUPFAM" id="SSF56235">
    <property type="entry name" value="N-terminal nucleophile aminohydrolases (Ntn hydrolases)"/>
    <property type="match status" value="1"/>
</dbReference>
<evidence type="ECO:0000313" key="3">
    <source>
        <dbReference type="EMBL" id="MEN3069753.1"/>
    </source>
</evidence>
<feature type="domain" description="Glutamine amidotransferase type-2" evidence="2">
    <location>
        <begin position="2"/>
        <end position="262"/>
    </location>
</feature>
<sequence length="262" mass="28797">MCQLLAMNSFKPARLDFSLAGFLRRGGETGEHADGWGAAFFGEEGCRHIIDEQASARSPLAQAVQQQAVSACNIIVHIRKATRGAVTSENCHPFVRKLWGREWAFAHNGTLEQVDASATGHFRAVGQTDSELAFCSLLNALREEFGEQAPELQAQIDCLDAVSAKLARHGSFNFVMSNGETLFARRATELSYVQRAYPFGCARLLDCAMNIDFARHNHLDDRMVIVATAPLTDEAWQPLPQGEVIAFQRGMAHTASPMQFAV</sequence>
<gene>
    <name evidence="3" type="ORF">ABDB84_14825</name>
</gene>
<name>A0ABU9Z104_9RHOO</name>
<dbReference type="InterPro" id="IPR029055">
    <property type="entry name" value="Ntn_hydrolases_N"/>
</dbReference>
<dbReference type="EMBL" id="JBDIVE010000008">
    <property type="protein sequence ID" value="MEN3069753.1"/>
    <property type="molecule type" value="Genomic_DNA"/>
</dbReference>
<evidence type="ECO:0000259" key="2">
    <source>
        <dbReference type="PROSITE" id="PS51278"/>
    </source>
</evidence>
<dbReference type="InterPro" id="IPR026869">
    <property type="entry name" value="EgtC-like"/>
</dbReference>
<reference evidence="3 4" key="1">
    <citation type="journal article" date="2018" name="Int. J. Syst. Evol. Microbiol.">
        <title>Uliginosibacterium sediminicola sp. nov., isolated from freshwater sediment.</title>
        <authorList>
            <person name="Hwang W.M."/>
            <person name="Kim S.M."/>
            <person name="Kang K."/>
            <person name="Ahn T.Y."/>
        </authorList>
    </citation>
    <scope>NUCLEOTIDE SEQUENCE [LARGE SCALE GENOMIC DNA]</scope>
    <source>
        <strain evidence="3 4">M1-21</strain>
    </source>
</reference>
<evidence type="ECO:0000313" key="4">
    <source>
        <dbReference type="Proteomes" id="UP001410394"/>
    </source>
</evidence>
<dbReference type="RefSeq" id="WP_345920523.1">
    <property type="nucleotide sequence ID" value="NZ_JBDIVE010000008.1"/>
</dbReference>
<dbReference type="Gene3D" id="3.60.20.10">
    <property type="entry name" value="Glutamine Phosphoribosylpyrophosphate, subunit 1, domain 1"/>
    <property type="match status" value="1"/>
</dbReference>
<organism evidence="3 4">
    <name type="scientific">Uliginosibacterium sediminicola</name>
    <dbReference type="NCBI Taxonomy" id="2024550"/>
    <lineage>
        <taxon>Bacteria</taxon>
        <taxon>Pseudomonadati</taxon>
        <taxon>Pseudomonadota</taxon>
        <taxon>Betaproteobacteria</taxon>
        <taxon>Rhodocyclales</taxon>
        <taxon>Zoogloeaceae</taxon>
        <taxon>Uliginosibacterium</taxon>
    </lineage>
</organism>
<keyword evidence="1 3" id="KW-0315">Glutamine amidotransferase</keyword>
<dbReference type="PANTHER" id="PTHR42824">
    <property type="entry name" value="GLUTAMINE AMIDOTRANSFERASE"/>
    <property type="match status" value="1"/>
</dbReference>
<protein>
    <submittedName>
        <fullName evidence="3">Class II glutamine amidotransferase</fullName>
    </submittedName>
</protein>
<evidence type="ECO:0000256" key="1">
    <source>
        <dbReference type="ARBA" id="ARBA00022962"/>
    </source>
</evidence>
<dbReference type="Proteomes" id="UP001410394">
    <property type="component" value="Unassembled WGS sequence"/>
</dbReference>
<dbReference type="InterPro" id="IPR017932">
    <property type="entry name" value="GATase_2_dom"/>
</dbReference>
<dbReference type="Pfam" id="PF13230">
    <property type="entry name" value="GATase_4"/>
    <property type="match status" value="1"/>
</dbReference>